<evidence type="ECO:0000259" key="8">
    <source>
        <dbReference type="PROSITE" id="PS50102"/>
    </source>
</evidence>
<feature type="domain" description="RRM" evidence="8">
    <location>
        <begin position="169"/>
        <end position="245"/>
    </location>
</feature>
<evidence type="ECO:0000313" key="9">
    <source>
        <dbReference type="Ensembl" id="ENSELUP00000075965.2"/>
    </source>
</evidence>
<keyword evidence="6" id="KW-0508">mRNA splicing</keyword>
<dbReference type="GO" id="GO:0003723">
    <property type="term" value="F:RNA binding"/>
    <property type="evidence" value="ECO:0007669"/>
    <property type="project" value="UniProtKB-UniRule"/>
</dbReference>
<evidence type="ECO:0000313" key="10">
    <source>
        <dbReference type="Proteomes" id="UP000265140"/>
    </source>
</evidence>
<dbReference type="InterPro" id="IPR000504">
    <property type="entry name" value="RRM_dom"/>
</dbReference>
<evidence type="ECO:0000256" key="4">
    <source>
        <dbReference type="ARBA" id="ARBA00022884"/>
    </source>
</evidence>
<sequence>MWFLIWRCSFLFQRGSDELFSSCLSNGPYIMTSGSCANGNDCKKFKGEMRSPNAPSRVIHLRQLPGDIQESEVISMGMPFGKVTNLLMMKGKNQAFLEMNSVDQAQTMVNYYSTVTPLIRQQPVFMQYSNHKELKTDNSPNQVVRLFTAARLTRVEMGGAGMATQSPVLRVIVENLFYPVTLDVLHQIFSKYGSVLKIITFTKNNQFQALVQYADAMTAQHTKLSLDGQNIYNGCCTLRVSFSKLTSLNVKFNNDKSRDYTRPDLSTGEPHNPQPGLDQHAMAALMLIKIMAFSLLMELLLLLAYLICRVCGVCSPGVYGDVMRVKILFNKKDNALVQMSDGTQAQLAMSHLNGVRLHGRSLRVSLSKHTTVQLPREGHEDQGLTKDYATSPLHRFKKPGSKNYNNIYPPSATLHLSNIPPAVTEEDLKELLISSGATVTAFKFFQKDRKMALVQMSSVEEAVETLIEFHNHDLGDHHHLRVSFSKSTI</sequence>
<organism evidence="9 10">
    <name type="scientific">Esox lucius</name>
    <name type="common">Northern pike</name>
    <dbReference type="NCBI Taxonomy" id="8010"/>
    <lineage>
        <taxon>Eukaryota</taxon>
        <taxon>Metazoa</taxon>
        <taxon>Chordata</taxon>
        <taxon>Craniata</taxon>
        <taxon>Vertebrata</taxon>
        <taxon>Euteleostomi</taxon>
        <taxon>Actinopterygii</taxon>
        <taxon>Neopterygii</taxon>
        <taxon>Teleostei</taxon>
        <taxon>Protacanthopterygii</taxon>
        <taxon>Esociformes</taxon>
        <taxon>Esocidae</taxon>
        <taxon>Esox</taxon>
    </lineage>
</organism>
<feature type="domain" description="RRM" evidence="8">
    <location>
        <begin position="319"/>
        <end position="369"/>
    </location>
</feature>
<reference evidence="9" key="3">
    <citation type="submission" date="2025-08" db="UniProtKB">
        <authorList>
            <consortium name="Ensembl"/>
        </authorList>
    </citation>
    <scope>IDENTIFICATION</scope>
</reference>
<dbReference type="InterPro" id="IPR055204">
    <property type="entry name" value="HNRNPL_RRM"/>
</dbReference>
<dbReference type="FunFam" id="3.30.70.330:FF:000036">
    <property type="entry name" value="polypyrimidine tract-binding protein 1 isoform X2"/>
    <property type="match status" value="1"/>
</dbReference>
<dbReference type="SMART" id="SM00360">
    <property type="entry name" value="RRM"/>
    <property type="match status" value="4"/>
</dbReference>
<dbReference type="Gene3D" id="3.30.70.330">
    <property type="match status" value="4"/>
</dbReference>
<dbReference type="Ensembl" id="ENSELUT00000065073.2">
    <property type="protein sequence ID" value="ENSELUP00000075965.2"/>
    <property type="gene ID" value="ENSELUG00000006668.3"/>
</dbReference>
<dbReference type="InterPro" id="IPR021790">
    <property type="entry name" value="PTBP1-like_RRM2"/>
</dbReference>
<dbReference type="SUPFAM" id="SSF54928">
    <property type="entry name" value="RNA-binding domain, RBD"/>
    <property type="match status" value="4"/>
</dbReference>
<dbReference type="GeneTree" id="ENSGT01050000244924"/>
<dbReference type="PANTHER" id="PTHR15592">
    <property type="entry name" value="MATRIN 3/NUCLEAR PROTEIN 220-RELATED"/>
    <property type="match status" value="1"/>
</dbReference>
<dbReference type="InterPro" id="IPR012677">
    <property type="entry name" value="Nucleotide-bd_a/b_plait_sf"/>
</dbReference>
<dbReference type="FunFam" id="3.30.70.330:FF:000341">
    <property type="entry name" value="Hephaestus, isoform C"/>
    <property type="match status" value="1"/>
</dbReference>
<keyword evidence="10" id="KW-1185">Reference proteome</keyword>
<feature type="domain" description="RRM" evidence="8">
    <location>
        <begin position="412"/>
        <end position="487"/>
    </location>
</feature>
<dbReference type="AlphaFoldDB" id="A0A6Q2ZEA3"/>
<dbReference type="NCBIfam" id="TIGR01649">
    <property type="entry name" value="hnRNP-L_PTB"/>
    <property type="match status" value="1"/>
</dbReference>
<evidence type="ECO:0000256" key="5">
    <source>
        <dbReference type="ARBA" id="ARBA00022990"/>
    </source>
</evidence>
<dbReference type="OMA" id="NMIYPVT"/>
<evidence type="ECO:0000256" key="3">
    <source>
        <dbReference type="ARBA" id="ARBA00022737"/>
    </source>
</evidence>
<evidence type="ECO:0000256" key="7">
    <source>
        <dbReference type="PROSITE-ProRule" id="PRU00176"/>
    </source>
</evidence>
<evidence type="ECO:0000256" key="1">
    <source>
        <dbReference type="ARBA" id="ARBA00022553"/>
    </source>
</evidence>
<keyword evidence="5" id="KW-0007">Acetylation</keyword>
<reference evidence="9" key="2">
    <citation type="submission" date="2020-02" db="EMBL/GenBank/DDBJ databases">
        <title>Esox lucius (northern pike) genome, fEsoLuc1, primary haplotype.</title>
        <authorList>
            <person name="Myers G."/>
            <person name="Karagic N."/>
            <person name="Meyer A."/>
            <person name="Pippel M."/>
            <person name="Reichard M."/>
            <person name="Winkler S."/>
            <person name="Tracey A."/>
            <person name="Sims Y."/>
            <person name="Howe K."/>
            <person name="Rhie A."/>
            <person name="Formenti G."/>
            <person name="Durbin R."/>
            <person name="Fedrigo O."/>
            <person name="Jarvis E.D."/>
        </authorList>
    </citation>
    <scope>NUCLEOTIDE SEQUENCE [LARGE SCALE GENOMIC DNA]</scope>
</reference>
<keyword evidence="3" id="KW-0677">Repeat</keyword>
<dbReference type="GO" id="GO:0005634">
    <property type="term" value="C:nucleus"/>
    <property type="evidence" value="ECO:0007669"/>
    <property type="project" value="InterPro"/>
</dbReference>
<dbReference type="GO" id="GO:0006397">
    <property type="term" value="P:mRNA processing"/>
    <property type="evidence" value="ECO:0007669"/>
    <property type="project" value="UniProtKB-KW"/>
</dbReference>
<accession>A0A6Q2ZEA3</accession>
<keyword evidence="4 7" id="KW-0694">RNA-binding</keyword>
<keyword evidence="2" id="KW-0507">mRNA processing</keyword>
<dbReference type="FunFam" id="3.30.70.330:FF:000032">
    <property type="entry name" value="Polypyrimidine tract-binding protein 2 isoform 1"/>
    <property type="match status" value="1"/>
</dbReference>
<evidence type="ECO:0000256" key="6">
    <source>
        <dbReference type="ARBA" id="ARBA00023187"/>
    </source>
</evidence>
<protein>
    <recommendedName>
        <fullName evidence="8">RRM domain-containing protein</fullName>
    </recommendedName>
</protein>
<dbReference type="Bgee" id="ENSELUG00000006668">
    <property type="expression patterns" value="Expressed in nose and 14 other cell types or tissues"/>
</dbReference>
<proteinExistence type="predicted"/>
<dbReference type="InterPro" id="IPR006536">
    <property type="entry name" value="HnRNP-L/PTB"/>
</dbReference>
<evidence type="ECO:0000256" key="2">
    <source>
        <dbReference type="ARBA" id="ARBA00022664"/>
    </source>
</evidence>
<reference evidence="9" key="4">
    <citation type="submission" date="2025-09" db="UniProtKB">
        <authorList>
            <consortium name="Ensembl"/>
        </authorList>
    </citation>
    <scope>IDENTIFICATION</scope>
</reference>
<dbReference type="Pfam" id="PF13893">
    <property type="entry name" value="RRM_5"/>
    <property type="match status" value="1"/>
</dbReference>
<dbReference type="PROSITE" id="PS50102">
    <property type="entry name" value="RRM"/>
    <property type="match status" value="3"/>
</dbReference>
<dbReference type="CDD" id="cd12693">
    <property type="entry name" value="RRM2_PTBP1_like"/>
    <property type="match status" value="1"/>
</dbReference>
<keyword evidence="1" id="KW-0597">Phosphoprotein</keyword>
<dbReference type="Proteomes" id="UP000265140">
    <property type="component" value="Chromosome 22"/>
</dbReference>
<dbReference type="GO" id="GO:0008380">
    <property type="term" value="P:RNA splicing"/>
    <property type="evidence" value="ECO:0007669"/>
    <property type="project" value="UniProtKB-KW"/>
</dbReference>
<reference evidence="10" key="1">
    <citation type="journal article" date="2014" name="PLoS ONE">
        <title>The genome and linkage map of the northern pike (Esox lucius): conserved synteny revealed between the salmonid sister group and the Neoteleostei.</title>
        <authorList>
            <person name="Rondeau E.B."/>
            <person name="Minkley D.R."/>
            <person name="Leong J.S."/>
            <person name="Messmer A.M."/>
            <person name="Jantzen J.R."/>
            <person name="von Schalburg K.R."/>
            <person name="Lemon C."/>
            <person name="Bird N.H."/>
            <person name="Koop B.F."/>
        </authorList>
    </citation>
    <scope>NUCLEOTIDE SEQUENCE</scope>
</reference>
<name>A0A6Q2ZEA3_ESOLU</name>
<dbReference type="Pfam" id="PF22976">
    <property type="entry name" value="RRM_10"/>
    <property type="match status" value="1"/>
</dbReference>
<dbReference type="Pfam" id="PF11835">
    <property type="entry name" value="RRM_8"/>
    <property type="match status" value="1"/>
</dbReference>
<dbReference type="InterPro" id="IPR035979">
    <property type="entry name" value="RBD_domain_sf"/>
</dbReference>
<dbReference type="FunFam" id="3.30.70.330:FF:000018">
    <property type="entry name" value="Polypyrimidine tract-binding protein 2 isoform 1"/>
    <property type="match status" value="1"/>
</dbReference>